<organism evidence="1 2">
    <name type="scientific">Pandoraea anhela</name>
    <dbReference type="NCBI Taxonomy" id="2508295"/>
    <lineage>
        <taxon>Bacteria</taxon>
        <taxon>Pseudomonadati</taxon>
        <taxon>Pseudomonadota</taxon>
        <taxon>Betaproteobacteria</taxon>
        <taxon>Burkholderiales</taxon>
        <taxon>Burkholderiaceae</taxon>
        <taxon>Pandoraea</taxon>
    </lineage>
</organism>
<dbReference type="EMBL" id="CABPSB010000018">
    <property type="protein sequence ID" value="VVE42208.1"/>
    <property type="molecule type" value="Genomic_DNA"/>
</dbReference>
<keyword evidence="2" id="KW-1185">Reference proteome</keyword>
<evidence type="ECO:0000313" key="1">
    <source>
        <dbReference type="EMBL" id="VVE42208.1"/>
    </source>
</evidence>
<dbReference type="GO" id="GO:0003677">
    <property type="term" value="F:DNA binding"/>
    <property type="evidence" value="ECO:0007669"/>
    <property type="project" value="InterPro"/>
</dbReference>
<evidence type="ECO:0000313" key="2">
    <source>
        <dbReference type="Proteomes" id="UP000406256"/>
    </source>
</evidence>
<dbReference type="Proteomes" id="UP000406256">
    <property type="component" value="Unassembled WGS sequence"/>
</dbReference>
<dbReference type="SUPFAM" id="SSF46689">
    <property type="entry name" value="Homeodomain-like"/>
    <property type="match status" value="1"/>
</dbReference>
<dbReference type="Pfam" id="PF01527">
    <property type="entry name" value="HTH_Tnp_1"/>
    <property type="match status" value="1"/>
</dbReference>
<sequence length="89" mass="10513">MSRRRYTDEFTIEAVKQLTERGHSVADVAQQLGITTHRLYARKLKFGRPDVVRRAELDQSTEVQRLKTSLKRDTEKRDILKNVWFVPDL</sequence>
<dbReference type="GO" id="GO:0006313">
    <property type="term" value="P:DNA transposition"/>
    <property type="evidence" value="ECO:0007669"/>
    <property type="project" value="InterPro"/>
</dbReference>
<dbReference type="AlphaFoldDB" id="A0A5E4Y1L4"/>
<name>A0A5E4Y1L4_9BURK</name>
<dbReference type="GO" id="GO:0004803">
    <property type="term" value="F:transposase activity"/>
    <property type="evidence" value="ECO:0007669"/>
    <property type="project" value="InterPro"/>
</dbReference>
<reference evidence="1 2" key="1">
    <citation type="submission" date="2019-08" db="EMBL/GenBank/DDBJ databases">
        <authorList>
            <person name="Peeters C."/>
        </authorList>
    </citation>
    <scope>NUCLEOTIDE SEQUENCE [LARGE SCALE GENOMIC DNA]</scope>
    <source>
        <strain evidence="1 2">LMG 31108</strain>
    </source>
</reference>
<gene>
    <name evidence="1" type="ORF">PAN31108_04220</name>
</gene>
<accession>A0A5E4Y1L4</accession>
<dbReference type="InterPro" id="IPR009057">
    <property type="entry name" value="Homeodomain-like_sf"/>
</dbReference>
<protein>
    <submittedName>
        <fullName evidence="1">Transposase</fullName>
    </submittedName>
</protein>
<dbReference type="InterPro" id="IPR002514">
    <property type="entry name" value="Transposase_8"/>
</dbReference>
<proteinExistence type="predicted"/>